<reference evidence="1" key="2">
    <citation type="submission" date="2020-06" db="EMBL/GenBank/DDBJ databases">
        <title>Helianthus annuus Genome sequencing and assembly Release 2.</title>
        <authorList>
            <person name="Gouzy J."/>
            <person name="Langlade N."/>
            <person name="Munos S."/>
        </authorList>
    </citation>
    <scope>NUCLEOTIDE SEQUENCE</scope>
    <source>
        <tissue evidence="1">Leaves</tissue>
    </source>
</reference>
<organism evidence="1 2">
    <name type="scientific">Helianthus annuus</name>
    <name type="common">Common sunflower</name>
    <dbReference type="NCBI Taxonomy" id="4232"/>
    <lineage>
        <taxon>Eukaryota</taxon>
        <taxon>Viridiplantae</taxon>
        <taxon>Streptophyta</taxon>
        <taxon>Embryophyta</taxon>
        <taxon>Tracheophyta</taxon>
        <taxon>Spermatophyta</taxon>
        <taxon>Magnoliopsida</taxon>
        <taxon>eudicotyledons</taxon>
        <taxon>Gunneridae</taxon>
        <taxon>Pentapetalae</taxon>
        <taxon>asterids</taxon>
        <taxon>campanulids</taxon>
        <taxon>Asterales</taxon>
        <taxon>Asteraceae</taxon>
        <taxon>Asteroideae</taxon>
        <taxon>Heliantheae alliance</taxon>
        <taxon>Heliantheae</taxon>
        <taxon>Helianthus</taxon>
    </lineage>
</organism>
<reference evidence="1" key="1">
    <citation type="journal article" date="2017" name="Nature">
        <title>The sunflower genome provides insights into oil metabolism, flowering and Asterid evolution.</title>
        <authorList>
            <person name="Badouin H."/>
            <person name="Gouzy J."/>
            <person name="Grassa C.J."/>
            <person name="Murat F."/>
            <person name="Staton S.E."/>
            <person name="Cottret L."/>
            <person name="Lelandais-Briere C."/>
            <person name="Owens G.L."/>
            <person name="Carrere S."/>
            <person name="Mayjonade B."/>
            <person name="Legrand L."/>
            <person name="Gill N."/>
            <person name="Kane N.C."/>
            <person name="Bowers J.E."/>
            <person name="Hubner S."/>
            <person name="Bellec A."/>
            <person name="Berard A."/>
            <person name="Berges H."/>
            <person name="Blanchet N."/>
            <person name="Boniface M.C."/>
            <person name="Brunel D."/>
            <person name="Catrice O."/>
            <person name="Chaidir N."/>
            <person name="Claudel C."/>
            <person name="Donnadieu C."/>
            <person name="Faraut T."/>
            <person name="Fievet G."/>
            <person name="Helmstetter N."/>
            <person name="King M."/>
            <person name="Knapp S.J."/>
            <person name="Lai Z."/>
            <person name="Le Paslier M.C."/>
            <person name="Lippi Y."/>
            <person name="Lorenzon L."/>
            <person name="Mandel J.R."/>
            <person name="Marage G."/>
            <person name="Marchand G."/>
            <person name="Marquand E."/>
            <person name="Bret-Mestries E."/>
            <person name="Morien E."/>
            <person name="Nambeesan S."/>
            <person name="Nguyen T."/>
            <person name="Pegot-Espagnet P."/>
            <person name="Pouilly N."/>
            <person name="Raftis F."/>
            <person name="Sallet E."/>
            <person name="Schiex T."/>
            <person name="Thomas J."/>
            <person name="Vandecasteele C."/>
            <person name="Vares D."/>
            <person name="Vear F."/>
            <person name="Vautrin S."/>
            <person name="Crespi M."/>
            <person name="Mangin B."/>
            <person name="Burke J.M."/>
            <person name="Salse J."/>
            <person name="Munos S."/>
            <person name="Vincourt P."/>
            <person name="Rieseberg L.H."/>
            <person name="Langlade N.B."/>
        </authorList>
    </citation>
    <scope>NUCLEOTIDE SEQUENCE</scope>
    <source>
        <tissue evidence="1">Leaves</tissue>
    </source>
</reference>
<comment type="caution">
    <text evidence="1">The sequence shown here is derived from an EMBL/GenBank/DDBJ whole genome shotgun (WGS) entry which is preliminary data.</text>
</comment>
<dbReference type="Gramene" id="mRNA:HanXRQr2_Chr07g0282281">
    <property type="protein sequence ID" value="mRNA:HanXRQr2_Chr07g0282281"/>
    <property type="gene ID" value="HanXRQr2_Chr07g0282281"/>
</dbReference>
<accession>A0A9K3IJA1</accession>
<dbReference type="EMBL" id="MNCJ02000322">
    <property type="protein sequence ID" value="KAF5797577.1"/>
    <property type="molecule type" value="Genomic_DNA"/>
</dbReference>
<evidence type="ECO:0000313" key="1">
    <source>
        <dbReference type="EMBL" id="KAF5797577.1"/>
    </source>
</evidence>
<keyword evidence="2" id="KW-1185">Reference proteome</keyword>
<proteinExistence type="predicted"/>
<dbReference type="AlphaFoldDB" id="A0A9K3IJA1"/>
<protein>
    <submittedName>
        <fullName evidence="1">Uncharacterized protein</fullName>
    </submittedName>
</protein>
<name>A0A9K3IJA1_HELAN</name>
<gene>
    <name evidence="1" type="ORF">HanXRQr2_Chr07g0282281</name>
</gene>
<dbReference type="Proteomes" id="UP000215914">
    <property type="component" value="Unassembled WGS sequence"/>
</dbReference>
<sequence>MHIHIVYHRITLFPLWGRKKIKDPANIGKTTIIVNQGNLFV</sequence>
<evidence type="ECO:0000313" key="2">
    <source>
        <dbReference type="Proteomes" id="UP000215914"/>
    </source>
</evidence>